<evidence type="ECO:0000256" key="2">
    <source>
        <dbReference type="ARBA" id="ARBA00022448"/>
    </source>
</evidence>
<proteinExistence type="predicted"/>
<evidence type="ECO:0000259" key="8">
    <source>
        <dbReference type="PROSITE" id="PS50850"/>
    </source>
</evidence>
<evidence type="ECO:0000313" key="10">
    <source>
        <dbReference type="Proteomes" id="UP000199597"/>
    </source>
</evidence>
<dbReference type="InterPro" id="IPR036259">
    <property type="entry name" value="MFS_trans_sf"/>
</dbReference>
<feature type="transmembrane region" description="Helical" evidence="7">
    <location>
        <begin position="448"/>
        <end position="467"/>
    </location>
</feature>
<comment type="subcellular location">
    <subcellularLocation>
        <location evidence="1">Cell membrane</location>
        <topology evidence="1">Multi-pass membrane protein</topology>
    </subcellularLocation>
</comment>
<feature type="transmembrane region" description="Helical" evidence="7">
    <location>
        <begin position="347"/>
        <end position="367"/>
    </location>
</feature>
<feature type="transmembrane region" description="Helical" evidence="7">
    <location>
        <begin position="245"/>
        <end position="264"/>
    </location>
</feature>
<feature type="transmembrane region" description="Helical" evidence="7">
    <location>
        <begin position="182"/>
        <end position="202"/>
    </location>
</feature>
<keyword evidence="5 7" id="KW-1133">Transmembrane helix</keyword>
<dbReference type="EMBL" id="LT629766">
    <property type="protein sequence ID" value="SDR71454.1"/>
    <property type="molecule type" value="Genomic_DNA"/>
</dbReference>
<evidence type="ECO:0000256" key="1">
    <source>
        <dbReference type="ARBA" id="ARBA00004651"/>
    </source>
</evidence>
<evidence type="ECO:0000256" key="7">
    <source>
        <dbReference type="SAM" id="Phobius"/>
    </source>
</evidence>
<evidence type="ECO:0000256" key="4">
    <source>
        <dbReference type="ARBA" id="ARBA00022692"/>
    </source>
</evidence>
<feature type="domain" description="Major facilitator superfamily (MFS) profile" evidence="8">
    <location>
        <begin position="28"/>
        <end position="471"/>
    </location>
</feature>
<feature type="transmembrane region" description="Helical" evidence="7">
    <location>
        <begin position="373"/>
        <end position="395"/>
    </location>
</feature>
<dbReference type="AlphaFoldDB" id="A0A1H1LA38"/>
<gene>
    <name evidence="9" type="ORF">SAMN04489752_0029</name>
</gene>
<evidence type="ECO:0000256" key="3">
    <source>
        <dbReference type="ARBA" id="ARBA00022475"/>
    </source>
</evidence>
<feature type="transmembrane region" description="Helical" evidence="7">
    <location>
        <begin position="285"/>
        <end position="308"/>
    </location>
</feature>
<dbReference type="GO" id="GO:0005886">
    <property type="term" value="C:plasma membrane"/>
    <property type="evidence" value="ECO:0007669"/>
    <property type="project" value="UniProtKB-SubCell"/>
</dbReference>
<feature type="transmembrane region" description="Helical" evidence="7">
    <location>
        <begin position="94"/>
        <end position="117"/>
    </location>
</feature>
<evidence type="ECO:0000256" key="5">
    <source>
        <dbReference type="ARBA" id="ARBA00022989"/>
    </source>
</evidence>
<feature type="transmembrane region" description="Helical" evidence="7">
    <location>
        <begin position="63"/>
        <end position="82"/>
    </location>
</feature>
<dbReference type="GO" id="GO:0022857">
    <property type="term" value="F:transmembrane transporter activity"/>
    <property type="evidence" value="ECO:0007669"/>
    <property type="project" value="InterPro"/>
</dbReference>
<protein>
    <submittedName>
        <fullName evidence="9">Drug resistance transporter, EmrB/QacA subfamily</fullName>
    </submittedName>
</protein>
<dbReference type="PANTHER" id="PTHR42718:SF46">
    <property type="entry name" value="BLR6921 PROTEIN"/>
    <property type="match status" value="1"/>
</dbReference>
<feature type="transmembrane region" description="Helical" evidence="7">
    <location>
        <begin position="214"/>
        <end position="233"/>
    </location>
</feature>
<evidence type="ECO:0000313" key="9">
    <source>
        <dbReference type="EMBL" id="SDR71454.1"/>
    </source>
</evidence>
<dbReference type="Pfam" id="PF07690">
    <property type="entry name" value="MFS_1"/>
    <property type="match status" value="1"/>
</dbReference>
<name>A0A1H1LA38_9MICO</name>
<dbReference type="SUPFAM" id="SSF103473">
    <property type="entry name" value="MFS general substrate transporter"/>
    <property type="match status" value="1"/>
</dbReference>
<feature type="transmembrane region" description="Helical" evidence="7">
    <location>
        <begin position="320"/>
        <end position="340"/>
    </location>
</feature>
<feature type="transmembrane region" description="Helical" evidence="7">
    <location>
        <begin position="123"/>
        <end position="142"/>
    </location>
</feature>
<keyword evidence="4 7" id="KW-0812">Transmembrane</keyword>
<dbReference type="Gene3D" id="1.20.1720.10">
    <property type="entry name" value="Multidrug resistance protein D"/>
    <property type="match status" value="1"/>
</dbReference>
<keyword evidence="6 7" id="KW-0472">Membrane</keyword>
<reference evidence="10" key="1">
    <citation type="submission" date="2016-10" db="EMBL/GenBank/DDBJ databases">
        <authorList>
            <person name="Varghese N."/>
            <person name="Submissions S."/>
        </authorList>
    </citation>
    <scope>NUCLEOTIDE SEQUENCE [LARGE SCALE GENOMIC DNA]</scope>
    <source>
        <strain evidence="10">DSM 23676</strain>
    </source>
</reference>
<dbReference type="STRING" id="1136497.SAMN04489752_0029"/>
<dbReference type="Proteomes" id="UP000199597">
    <property type="component" value="Chromosome I"/>
</dbReference>
<sequence length="473" mass="49867">MAKQPVSDIVQLTRRTEINRTRKSAWVVLAAMGLAALIAQMYSTVVAPALPSMTEDLTLTPTASAWLTSAYSLAFGASLVAGGRMGELVGEVKIIVIGHVILASGIIVSAISVAAPLMISGRIIQGIGVGICAPATLTIVVNTFPKRRLGFAIGLWGFAHGFGLFVGPLISSWLLDAAGWRWTFWLSLPLAVAVTAVTIAATRGYSSVLAKGRYDVPGLIFGVGGIAFVTYGLQNASETWNSPATWLTLAVGVILLGIFVFIELKVDNPLVDFNLWKSRLFSVGFFAQAAVGFVYIPFLVFIGSLYFINVLGYSPVKASWVIVITTGICMLAEPVGGMWVDKSGARAPITSSLVMQAVALIWVGLFFTPDMAFVELIIPLALMGVGVGIAIPACNTAGMSEIEPKQSGQASGLLQMTFNIPASFGVAVVTFVSGYISRSTPSDGITTSMLALAVVVLVGAVFTYLTLKRRADA</sequence>
<dbReference type="PANTHER" id="PTHR42718">
    <property type="entry name" value="MAJOR FACILITATOR SUPERFAMILY MULTIDRUG TRANSPORTER MFSC"/>
    <property type="match status" value="1"/>
</dbReference>
<feature type="transmembrane region" description="Helical" evidence="7">
    <location>
        <begin position="149"/>
        <end position="170"/>
    </location>
</feature>
<keyword evidence="3" id="KW-1003">Cell membrane</keyword>
<keyword evidence="10" id="KW-1185">Reference proteome</keyword>
<organism evidence="9 10">
    <name type="scientific">Brevibacterium siliguriense</name>
    <dbReference type="NCBI Taxonomy" id="1136497"/>
    <lineage>
        <taxon>Bacteria</taxon>
        <taxon>Bacillati</taxon>
        <taxon>Actinomycetota</taxon>
        <taxon>Actinomycetes</taxon>
        <taxon>Micrococcales</taxon>
        <taxon>Brevibacteriaceae</taxon>
        <taxon>Brevibacterium</taxon>
    </lineage>
</organism>
<keyword evidence="2" id="KW-0813">Transport</keyword>
<evidence type="ECO:0000256" key="6">
    <source>
        <dbReference type="ARBA" id="ARBA00023136"/>
    </source>
</evidence>
<dbReference type="Gene3D" id="1.20.1250.20">
    <property type="entry name" value="MFS general substrate transporter like domains"/>
    <property type="match status" value="1"/>
</dbReference>
<dbReference type="InterPro" id="IPR011701">
    <property type="entry name" value="MFS"/>
</dbReference>
<accession>A0A1H1LA38</accession>
<dbReference type="InterPro" id="IPR020846">
    <property type="entry name" value="MFS_dom"/>
</dbReference>
<feature type="transmembrane region" description="Helical" evidence="7">
    <location>
        <begin position="416"/>
        <end position="436"/>
    </location>
</feature>
<dbReference type="PROSITE" id="PS50850">
    <property type="entry name" value="MFS"/>
    <property type="match status" value="1"/>
</dbReference>
<feature type="transmembrane region" description="Helical" evidence="7">
    <location>
        <begin position="24"/>
        <end position="43"/>
    </location>
</feature>
<dbReference type="CDD" id="cd17321">
    <property type="entry name" value="MFS_MMR_MDR_like"/>
    <property type="match status" value="1"/>
</dbReference>